<accession>A0A316AC17</accession>
<dbReference type="AlphaFoldDB" id="A0A316AC17"/>
<evidence type="ECO:0000313" key="2">
    <source>
        <dbReference type="Proteomes" id="UP000245469"/>
    </source>
</evidence>
<sequence>MPPRIDGHPHAAWADRADQEVLLPVEDVSPDEILELLPVRALPGGLFEVCALSWWQYGFALGDTIRVVVDSDGVGQVSEVVHHSGRDTYRVVLHQPSATAMQSVASSFSSMGCLVEVYNEKMLSIGVEDDDADQALQYVLAQGHPASAWIWESARFAQDADAD</sequence>
<keyword evidence="2" id="KW-1185">Reference proteome</keyword>
<dbReference type="EMBL" id="QGDQ01000005">
    <property type="protein sequence ID" value="PWJ54959.1"/>
    <property type="molecule type" value="Genomic_DNA"/>
</dbReference>
<comment type="caution">
    <text evidence="1">The sequence shown here is derived from an EMBL/GenBank/DDBJ whole genome shotgun (WGS) entry which is preliminary data.</text>
</comment>
<name>A0A316AC17_9ACTN</name>
<dbReference type="RefSeq" id="WP_109773462.1">
    <property type="nucleotide sequence ID" value="NZ_QGDQ01000005.1"/>
</dbReference>
<organism evidence="1 2">
    <name type="scientific">Quadrisphaera granulorum</name>
    <dbReference type="NCBI Taxonomy" id="317664"/>
    <lineage>
        <taxon>Bacteria</taxon>
        <taxon>Bacillati</taxon>
        <taxon>Actinomycetota</taxon>
        <taxon>Actinomycetes</taxon>
        <taxon>Kineosporiales</taxon>
        <taxon>Kineosporiaceae</taxon>
        <taxon>Quadrisphaera</taxon>
    </lineage>
</organism>
<gene>
    <name evidence="1" type="ORF">BXY45_105168</name>
</gene>
<protein>
    <submittedName>
        <fullName evidence="1">Uncharacterized protein DUF4265</fullName>
    </submittedName>
</protein>
<dbReference type="Proteomes" id="UP000245469">
    <property type="component" value="Unassembled WGS sequence"/>
</dbReference>
<proteinExistence type="predicted"/>
<dbReference type="Pfam" id="PF14085">
    <property type="entry name" value="DUF4265"/>
    <property type="match status" value="1"/>
</dbReference>
<dbReference type="InterPro" id="IPR025361">
    <property type="entry name" value="DUF4265"/>
</dbReference>
<reference evidence="1 2" key="1">
    <citation type="submission" date="2018-03" db="EMBL/GenBank/DDBJ databases">
        <title>Genomic Encyclopedia of Archaeal and Bacterial Type Strains, Phase II (KMG-II): from individual species to whole genera.</title>
        <authorList>
            <person name="Goeker M."/>
        </authorList>
    </citation>
    <scope>NUCLEOTIDE SEQUENCE [LARGE SCALE GENOMIC DNA]</scope>
    <source>
        <strain evidence="1 2">DSM 44889</strain>
    </source>
</reference>
<evidence type="ECO:0000313" key="1">
    <source>
        <dbReference type="EMBL" id="PWJ54959.1"/>
    </source>
</evidence>